<protein>
    <submittedName>
        <fullName evidence="2">Uncharacterized protein</fullName>
    </submittedName>
</protein>
<dbReference type="Proteomes" id="UP000694005">
    <property type="component" value="Chromosome A01"/>
</dbReference>
<name>A0A8D9LWX9_BRACM</name>
<dbReference type="EMBL" id="LS974617">
    <property type="protein sequence ID" value="CAG7889662.1"/>
    <property type="molecule type" value="Genomic_DNA"/>
</dbReference>
<evidence type="ECO:0000256" key="1">
    <source>
        <dbReference type="SAM" id="MobiDB-lite"/>
    </source>
</evidence>
<accession>A0A8D9LWX9</accession>
<reference evidence="2 3" key="1">
    <citation type="submission" date="2021-07" db="EMBL/GenBank/DDBJ databases">
        <authorList>
            <consortium name="Genoscope - CEA"/>
            <person name="William W."/>
        </authorList>
    </citation>
    <scope>NUCLEOTIDE SEQUENCE [LARGE SCALE GENOMIC DNA]</scope>
</reference>
<feature type="compositionally biased region" description="Polar residues" evidence="1">
    <location>
        <begin position="127"/>
        <end position="136"/>
    </location>
</feature>
<feature type="region of interest" description="Disordered" evidence="1">
    <location>
        <begin position="124"/>
        <end position="156"/>
    </location>
</feature>
<gene>
    <name evidence="2" type="ORF">BRAPAZ1V2_A01P37380.2</name>
</gene>
<proteinExistence type="predicted"/>
<dbReference type="Gramene" id="A01p37380.2_BraZ1">
    <property type="protein sequence ID" value="A01p37380.2_BraZ1.CDS"/>
    <property type="gene ID" value="A01g37380.2_BraZ1"/>
</dbReference>
<dbReference type="AlphaFoldDB" id="A0A8D9LWX9"/>
<sequence>MATVSRQRISDNICQGNPMKRLVRLYLLLSFSIISQKNLLNSPDGTEFSKNSLLASKSDSYDDDNVLASTTDIGVATLSVLDLSDTQASRHRSEGLTRETNQQKPQQLIKAELSMALRPQEDENLDYDSNASSSSFEFHGGVRGERSNQNHVSRLR</sequence>
<feature type="region of interest" description="Disordered" evidence="1">
    <location>
        <begin position="84"/>
        <end position="105"/>
    </location>
</feature>
<evidence type="ECO:0000313" key="3">
    <source>
        <dbReference type="Proteomes" id="UP000694005"/>
    </source>
</evidence>
<evidence type="ECO:0000313" key="2">
    <source>
        <dbReference type="EMBL" id="CAG7889662.1"/>
    </source>
</evidence>
<organism evidence="2 3">
    <name type="scientific">Brassica campestris</name>
    <name type="common">Field mustard</name>
    <dbReference type="NCBI Taxonomy" id="3711"/>
    <lineage>
        <taxon>Eukaryota</taxon>
        <taxon>Viridiplantae</taxon>
        <taxon>Streptophyta</taxon>
        <taxon>Embryophyta</taxon>
        <taxon>Tracheophyta</taxon>
        <taxon>Spermatophyta</taxon>
        <taxon>Magnoliopsida</taxon>
        <taxon>eudicotyledons</taxon>
        <taxon>Gunneridae</taxon>
        <taxon>Pentapetalae</taxon>
        <taxon>rosids</taxon>
        <taxon>malvids</taxon>
        <taxon>Brassicales</taxon>
        <taxon>Brassicaceae</taxon>
        <taxon>Brassiceae</taxon>
        <taxon>Brassica</taxon>
    </lineage>
</organism>